<dbReference type="GO" id="GO:0005102">
    <property type="term" value="F:signaling receptor binding"/>
    <property type="evidence" value="ECO:0007669"/>
    <property type="project" value="TreeGrafter"/>
</dbReference>
<accession>A0A6Q2Z3L9</accession>
<dbReference type="GO" id="GO:0050852">
    <property type="term" value="P:T cell receptor signaling pathway"/>
    <property type="evidence" value="ECO:0007669"/>
    <property type="project" value="TreeGrafter"/>
</dbReference>
<feature type="compositionally biased region" description="Polar residues" evidence="8">
    <location>
        <begin position="513"/>
        <end position="524"/>
    </location>
</feature>
<feature type="region of interest" description="Disordered" evidence="8">
    <location>
        <begin position="489"/>
        <end position="524"/>
    </location>
</feature>
<dbReference type="Ensembl" id="ENSELUT00000076226.2">
    <property type="protein sequence ID" value="ENSELUP00000072396.2"/>
    <property type="gene ID" value="ENSELUG00000045088.1"/>
</dbReference>
<reference evidence="13" key="3">
    <citation type="submission" date="2025-08" db="UniProtKB">
        <authorList>
            <consortium name="Ensembl"/>
        </authorList>
    </citation>
    <scope>IDENTIFICATION</scope>
</reference>
<dbReference type="InterPro" id="IPR003599">
    <property type="entry name" value="Ig_sub"/>
</dbReference>
<name>A0A6Q2Z3L9_ESOLU</name>
<dbReference type="InterPro" id="IPR013320">
    <property type="entry name" value="ConA-like_dom_sf"/>
</dbReference>
<dbReference type="Gene3D" id="2.60.40.10">
    <property type="entry name" value="Immunoglobulins"/>
    <property type="match status" value="2"/>
</dbReference>
<dbReference type="InterPro" id="IPR050504">
    <property type="entry name" value="IgSF_BTN/MOG"/>
</dbReference>
<dbReference type="PRINTS" id="PR01407">
    <property type="entry name" value="BUTYPHLNCDUF"/>
</dbReference>
<dbReference type="Pfam" id="PF07686">
    <property type="entry name" value="V-set"/>
    <property type="match status" value="1"/>
</dbReference>
<proteinExistence type="inferred from homology"/>
<dbReference type="PROSITE" id="PS50188">
    <property type="entry name" value="B302_SPRY"/>
    <property type="match status" value="1"/>
</dbReference>
<reference evidence="13" key="4">
    <citation type="submission" date="2025-09" db="UniProtKB">
        <authorList>
            <consortium name="Ensembl"/>
        </authorList>
    </citation>
    <scope>IDENTIFICATION</scope>
</reference>
<dbReference type="PANTHER" id="PTHR24100:SF149">
    <property type="entry name" value="BG-LIKE ANTIGEN 1-RELATED"/>
    <property type="match status" value="1"/>
</dbReference>
<dbReference type="GeneTree" id="ENSGT01120000271914"/>
<dbReference type="InterPro" id="IPR013783">
    <property type="entry name" value="Ig-like_fold"/>
</dbReference>
<dbReference type="InterPro" id="IPR007110">
    <property type="entry name" value="Ig-like_dom"/>
</dbReference>
<evidence type="ECO:0000256" key="7">
    <source>
        <dbReference type="ARBA" id="ARBA00023319"/>
    </source>
</evidence>
<evidence type="ECO:0000256" key="5">
    <source>
        <dbReference type="ARBA" id="ARBA00022989"/>
    </source>
</evidence>
<evidence type="ECO:0000256" key="6">
    <source>
        <dbReference type="ARBA" id="ARBA00023136"/>
    </source>
</evidence>
<dbReference type="OMA" id="EYTCYVS"/>
<dbReference type="SMART" id="SM00449">
    <property type="entry name" value="SPRY"/>
    <property type="match status" value="1"/>
</dbReference>
<protein>
    <recommendedName>
        <fullName evidence="15">Butyrophilin subfamily 1 member A1-like</fullName>
    </recommendedName>
</protein>
<evidence type="ECO:0000313" key="13">
    <source>
        <dbReference type="Ensembl" id="ENSELUP00000072396.2"/>
    </source>
</evidence>
<feature type="transmembrane region" description="Helical" evidence="9">
    <location>
        <begin position="245"/>
        <end position="267"/>
    </location>
</feature>
<dbReference type="Pfam" id="PF22705">
    <property type="entry name" value="C2-set_3"/>
    <property type="match status" value="1"/>
</dbReference>
<dbReference type="PANTHER" id="PTHR24100">
    <property type="entry name" value="BUTYROPHILIN"/>
    <property type="match status" value="1"/>
</dbReference>
<dbReference type="Gene3D" id="2.60.120.920">
    <property type="match status" value="1"/>
</dbReference>
<dbReference type="InterPro" id="IPR053896">
    <property type="entry name" value="BTN3A2-like_Ig-C"/>
</dbReference>
<keyword evidence="3 9" id="KW-0812">Transmembrane</keyword>
<dbReference type="AlphaFoldDB" id="A0A6Q2Z3L9"/>
<dbReference type="GO" id="GO:0001817">
    <property type="term" value="P:regulation of cytokine production"/>
    <property type="evidence" value="ECO:0007669"/>
    <property type="project" value="TreeGrafter"/>
</dbReference>
<dbReference type="InterPro" id="IPR003879">
    <property type="entry name" value="Butyrophylin_SPRY"/>
</dbReference>
<dbReference type="FunFam" id="2.60.40.10:FF:000208">
    <property type="entry name" value="Butyrophilin subfamily 1 member A1"/>
    <property type="match status" value="1"/>
</dbReference>
<comment type="similarity">
    <text evidence="2">Belongs to the immunoglobulin superfamily. BTN/MOG family.</text>
</comment>
<evidence type="ECO:0008006" key="15">
    <source>
        <dbReference type="Google" id="ProtNLM"/>
    </source>
</evidence>
<dbReference type="SMART" id="SM00409">
    <property type="entry name" value="IG"/>
    <property type="match status" value="1"/>
</dbReference>
<dbReference type="PROSITE" id="PS50835">
    <property type="entry name" value="IG_LIKE"/>
    <property type="match status" value="1"/>
</dbReference>
<dbReference type="InterPro" id="IPR043136">
    <property type="entry name" value="B30.2/SPRY_sf"/>
</dbReference>
<evidence type="ECO:0000256" key="1">
    <source>
        <dbReference type="ARBA" id="ARBA00004479"/>
    </source>
</evidence>
<keyword evidence="7" id="KW-0393">Immunoglobulin domain</keyword>
<dbReference type="Proteomes" id="UP000265140">
    <property type="component" value="Chromosome 24"/>
</dbReference>
<dbReference type="InterPro" id="IPR013106">
    <property type="entry name" value="Ig_V-set"/>
</dbReference>
<evidence type="ECO:0000313" key="14">
    <source>
        <dbReference type="Proteomes" id="UP000265140"/>
    </source>
</evidence>
<evidence type="ECO:0000256" key="8">
    <source>
        <dbReference type="SAM" id="MobiDB-lite"/>
    </source>
</evidence>
<evidence type="ECO:0000256" key="9">
    <source>
        <dbReference type="SAM" id="Phobius"/>
    </source>
</evidence>
<gene>
    <name evidence="13" type="primary">VSIG10</name>
</gene>
<dbReference type="GO" id="GO:0009897">
    <property type="term" value="C:external side of plasma membrane"/>
    <property type="evidence" value="ECO:0007669"/>
    <property type="project" value="TreeGrafter"/>
</dbReference>
<keyword evidence="14" id="KW-1185">Reference proteome</keyword>
<evidence type="ECO:0000259" key="11">
    <source>
        <dbReference type="PROSITE" id="PS50188"/>
    </source>
</evidence>
<comment type="subcellular location">
    <subcellularLocation>
        <location evidence="1">Membrane</location>
        <topology evidence="1">Single-pass type I membrane protein</topology>
    </subcellularLocation>
</comment>
<dbReference type="InParanoid" id="A0A6Q2Z3L9"/>
<evidence type="ECO:0000256" key="3">
    <source>
        <dbReference type="ARBA" id="ARBA00022692"/>
    </source>
</evidence>
<evidence type="ECO:0000259" key="12">
    <source>
        <dbReference type="PROSITE" id="PS50835"/>
    </source>
</evidence>
<dbReference type="InterPro" id="IPR036179">
    <property type="entry name" value="Ig-like_dom_sf"/>
</dbReference>
<keyword evidence="6 9" id="KW-0472">Membrane</keyword>
<reference evidence="13" key="2">
    <citation type="submission" date="2020-02" db="EMBL/GenBank/DDBJ databases">
        <title>Esox lucius (northern pike) genome, fEsoLuc1, primary haplotype.</title>
        <authorList>
            <person name="Myers G."/>
            <person name="Karagic N."/>
            <person name="Meyer A."/>
            <person name="Pippel M."/>
            <person name="Reichard M."/>
            <person name="Winkler S."/>
            <person name="Tracey A."/>
            <person name="Sims Y."/>
            <person name="Howe K."/>
            <person name="Rhie A."/>
            <person name="Formenti G."/>
            <person name="Durbin R."/>
            <person name="Fedrigo O."/>
            <person name="Jarvis E.D."/>
        </authorList>
    </citation>
    <scope>NUCLEOTIDE SEQUENCE [LARGE SCALE GENOMIC DNA]</scope>
</reference>
<sequence length="524" mass="57739">MWLFVLAAFCILFSHVVPETFTVSTSEGLVSVRLGRVANIPCWLTPSQNAEGLEVRWYRPNFFDSPVLLYLERQIQESSQLPQYAGRTSLGLREAKSEGLKEGDVTLKLVNVTLKDQGPYICYVSSDQSYESATVSLTVNVLGSPPLLSAVRTENGSVNVSCMSHGWQPRPRLKWSDGTRTLQPGSTRFGGGAQDLESIHSWLLTNSTSSPWVSCSLSLPEGDEWEGRVDLQNLPEVQANSSGSLLTAVIILILLLVIAAVVIGVLYRKRDLPEEGTKTENTQLLSSTENMEGSLKTEDLEAMRQAGVDVSLDHQTAPACLTVSANGKTVRDRNNYVFAPGEQCYILGKPGFIPGRCAYWEVGLGDDKVGIKESWWVGVACGSFSRQEEVKPCNGFWFLSLDRENGLRLNMTPDIKLPALPRPQTLGVYLDYDKGELSFISVEDMRRIVTVATVFTGEVFPLFNPGIGDRAPMRILDVVTQNECLNVPDMIEDPKSTTPTMNTFPPDSKHPNNETSKTNHSTVP</sequence>
<organism evidence="13 14">
    <name type="scientific">Esox lucius</name>
    <name type="common">Northern pike</name>
    <dbReference type="NCBI Taxonomy" id="8010"/>
    <lineage>
        <taxon>Eukaryota</taxon>
        <taxon>Metazoa</taxon>
        <taxon>Chordata</taxon>
        <taxon>Craniata</taxon>
        <taxon>Vertebrata</taxon>
        <taxon>Euteleostomi</taxon>
        <taxon>Actinopterygii</taxon>
        <taxon>Neopterygii</taxon>
        <taxon>Teleostei</taxon>
        <taxon>Protacanthopterygii</taxon>
        <taxon>Esociformes</taxon>
        <taxon>Esocidae</taxon>
        <taxon>Esox</taxon>
    </lineage>
</organism>
<evidence type="ECO:0000256" key="10">
    <source>
        <dbReference type="SAM" id="SignalP"/>
    </source>
</evidence>
<dbReference type="SUPFAM" id="SSF49899">
    <property type="entry name" value="Concanavalin A-like lectins/glucanases"/>
    <property type="match status" value="1"/>
</dbReference>
<dbReference type="Pfam" id="PF00622">
    <property type="entry name" value="SPRY"/>
    <property type="match status" value="1"/>
</dbReference>
<reference evidence="14" key="1">
    <citation type="journal article" date="2014" name="PLoS ONE">
        <title>The genome and linkage map of the northern pike (Esox lucius): conserved synteny revealed between the salmonid sister group and the Neoteleostei.</title>
        <authorList>
            <person name="Rondeau E.B."/>
            <person name="Minkley D.R."/>
            <person name="Leong J.S."/>
            <person name="Messmer A.M."/>
            <person name="Jantzen J.R."/>
            <person name="von Schalburg K.R."/>
            <person name="Lemon C."/>
            <person name="Bird N.H."/>
            <person name="Koop B.F."/>
        </authorList>
    </citation>
    <scope>NUCLEOTIDE SEQUENCE</scope>
</reference>
<feature type="domain" description="B30.2/SPRY" evidence="11">
    <location>
        <begin position="290"/>
        <end position="482"/>
    </location>
</feature>
<evidence type="ECO:0000256" key="2">
    <source>
        <dbReference type="ARBA" id="ARBA00007591"/>
    </source>
</evidence>
<feature type="compositionally biased region" description="Polar residues" evidence="8">
    <location>
        <begin position="496"/>
        <end position="505"/>
    </location>
</feature>
<feature type="signal peptide" evidence="10">
    <location>
        <begin position="1"/>
        <end position="18"/>
    </location>
</feature>
<feature type="chain" id="PRO_5044242121" description="Butyrophilin subfamily 1 member A1-like" evidence="10">
    <location>
        <begin position="19"/>
        <end position="524"/>
    </location>
</feature>
<dbReference type="InterPro" id="IPR003877">
    <property type="entry name" value="SPRY_dom"/>
</dbReference>
<feature type="domain" description="Ig-like" evidence="12">
    <location>
        <begin position="18"/>
        <end position="138"/>
    </location>
</feature>
<keyword evidence="4 10" id="KW-0732">Signal</keyword>
<keyword evidence="5 9" id="KW-1133">Transmembrane helix</keyword>
<dbReference type="InterPro" id="IPR001870">
    <property type="entry name" value="B30.2/SPRY"/>
</dbReference>
<dbReference type="SUPFAM" id="SSF48726">
    <property type="entry name" value="Immunoglobulin"/>
    <property type="match status" value="2"/>
</dbReference>
<dbReference type="Bgee" id="ENSELUG00000009511">
    <property type="expression patterns" value="Expressed in stomach and 14 other cell types or tissues"/>
</dbReference>
<evidence type="ECO:0000256" key="4">
    <source>
        <dbReference type="ARBA" id="ARBA00022729"/>
    </source>
</evidence>